<keyword evidence="2" id="KW-1185">Reference proteome</keyword>
<organism evidence="1 2">
    <name type="scientific">Caballeronia novacaledonica</name>
    <dbReference type="NCBI Taxonomy" id="1544861"/>
    <lineage>
        <taxon>Bacteria</taxon>
        <taxon>Pseudomonadati</taxon>
        <taxon>Pseudomonadota</taxon>
        <taxon>Betaproteobacteria</taxon>
        <taxon>Burkholderiales</taxon>
        <taxon>Burkholderiaceae</taxon>
        <taxon>Caballeronia</taxon>
    </lineage>
</organism>
<reference evidence="1" key="1">
    <citation type="submission" date="2021-09" db="EMBL/GenBank/DDBJ databases">
        <title>Isolation and characterization of 3-chlorobenzoate degrading bacteria from soils in Shizuoka.</title>
        <authorList>
            <person name="Ifat A."/>
            <person name="Ogawa N."/>
            <person name="Kimbara K."/>
            <person name="Moriuchi R."/>
            <person name="Dohra H."/>
            <person name="Shintani M."/>
        </authorList>
    </citation>
    <scope>NUCLEOTIDE SEQUENCE</scope>
    <source>
        <strain evidence="1">19CS2-2</strain>
    </source>
</reference>
<sequence>MRKSLDYGLLHAMTAFVRVVDAGSFTAAAEQMELTTAQVSRLVSELENRLQAKLLQRTTRRMAMTSAGERYANQCRTILELVTEAEGEVSGARIQPSGRLRLLCMASFGDHYVVPLVAKYCAMYPTVTVEYSASQYVPDLLAEGVDVSVYLTQRLPDSSVVAQRLGAIHGVLCAAPAYLRRRGSPKTVADLADHACLRLVNASTTPDWELSDGKTSLSFEPAGPLIGDHPEAVVHAASSGLGIALLPAFAVLDKIRGGELVHVLPRWRSPDVGVYVLMPSRKFLEAKTRAWIELLKAELPAALQSDAEQLQANEKAKSRRARATGKSR</sequence>
<dbReference type="Proteomes" id="UP001055013">
    <property type="component" value="Unassembled WGS sequence"/>
</dbReference>
<evidence type="ECO:0000313" key="1">
    <source>
        <dbReference type="EMBL" id="GJH16384.1"/>
    </source>
</evidence>
<comment type="caution">
    <text evidence="1">The sequence shown here is derived from an EMBL/GenBank/DDBJ whole genome shotgun (WGS) entry which is preliminary data.</text>
</comment>
<accession>A0ACB5QNX7</accession>
<name>A0ACB5QNX7_9BURK</name>
<protein>
    <submittedName>
        <fullName evidence="1">LysR family transcriptional regulator</fullName>
    </submittedName>
</protein>
<evidence type="ECO:0000313" key="2">
    <source>
        <dbReference type="Proteomes" id="UP001055013"/>
    </source>
</evidence>
<proteinExistence type="predicted"/>
<dbReference type="EMBL" id="BPUR01000003">
    <property type="protein sequence ID" value="GJH16384.1"/>
    <property type="molecule type" value="Genomic_DNA"/>
</dbReference>
<gene>
    <name evidence="1" type="ORF">CBA19CS22_07600</name>
</gene>